<keyword evidence="6 11" id="KW-0067">ATP-binding</keyword>
<evidence type="ECO:0000256" key="6">
    <source>
        <dbReference type="ARBA" id="ARBA00022840"/>
    </source>
</evidence>
<accession>A0A9D1SKK3</accession>
<dbReference type="EC" id="6.3.5.5" evidence="11"/>
<dbReference type="GO" id="GO:0006541">
    <property type="term" value="P:glutamine metabolic process"/>
    <property type="evidence" value="ECO:0007669"/>
    <property type="project" value="InterPro"/>
</dbReference>
<dbReference type="PROSITE" id="PS51273">
    <property type="entry name" value="GATASE_TYPE_1"/>
    <property type="match status" value="1"/>
</dbReference>
<comment type="pathway">
    <text evidence="2 11">Amino-acid biosynthesis; L-arginine biosynthesis; carbamoyl phosphate from bicarbonate: step 1/1.</text>
</comment>
<feature type="active site" evidence="11">
    <location>
        <position position="335"/>
    </location>
</feature>
<evidence type="ECO:0000256" key="5">
    <source>
        <dbReference type="ARBA" id="ARBA00022741"/>
    </source>
</evidence>
<feature type="binding site" evidence="11">
    <location>
        <position position="251"/>
    </location>
    <ligand>
        <name>L-glutamine</name>
        <dbReference type="ChEBI" id="CHEBI:58359"/>
    </ligand>
</feature>
<dbReference type="SUPFAM" id="SSF52021">
    <property type="entry name" value="Carbamoyl phosphate synthetase, small subunit N-terminal domain"/>
    <property type="match status" value="1"/>
</dbReference>
<dbReference type="GO" id="GO:0006526">
    <property type="term" value="P:L-arginine biosynthetic process"/>
    <property type="evidence" value="ECO:0007669"/>
    <property type="project" value="UniProtKB-UniRule"/>
</dbReference>
<dbReference type="CDD" id="cd01744">
    <property type="entry name" value="GATase1_CPSase"/>
    <property type="match status" value="1"/>
</dbReference>
<dbReference type="Gene3D" id="3.40.50.880">
    <property type="match status" value="1"/>
</dbReference>
<dbReference type="FunFam" id="3.50.30.20:FF:000001">
    <property type="entry name" value="Carbamoyl-phosphate synthase small chain"/>
    <property type="match status" value="1"/>
</dbReference>
<feature type="region of interest" description="CPSase" evidence="11">
    <location>
        <begin position="1"/>
        <end position="173"/>
    </location>
</feature>
<dbReference type="SMART" id="SM01097">
    <property type="entry name" value="CPSase_sm_chain"/>
    <property type="match status" value="1"/>
</dbReference>
<feature type="binding site" evidence="11">
    <location>
        <position position="222"/>
    </location>
    <ligand>
        <name>L-glutamine</name>
        <dbReference type="ChEBI" id="CHEBI:58359"/>
    </ligand>
</feature>
<dbReference type="PANTHER" id="PTHR43418:SF7">
    <property type="entry name" value="CARBAMOYL-PHOSPHATE SYNTHASE SMALL CHAIN"/>
    <property type="match status" value="1"/>
</dbReference>
<dbReference type="Pfam" id="PF00117">
    <property type="entry name" value="GATase"/>
    <property type="match status" value="1"/>
</dbReference>
<dbReference type="NCBIfam" id="TIGR01368">
    <property type="entry name" value="CPSaseIIsmall"/>
    <property type="match status" value="1"/>
</dbReference>
<evidence type="ECO:0000256" key="10">
    <source>
        <dbReference type="ARBA" id="ARBA00049285"/>
    </source>
</evidence>
<comment type="pathway">
    <text evidence="1 11">Pyrimidine metabolism; UMP biosynthesis via de novo pathway; (S)-dihydroorotate from bicarbonate: step 1/3.</text>
</comment>
<evidence type="ECO:0000313" key="14">
    <source>
        <dbReference type="Proteomes" id="UP000824145"/>
    </source>
</evidence>
<evidence type="ECO:0000313" key="13">
    <source>
        <dbReference type="EMBL" id="HIU63037.1"/>
    </source>
</evidence>
<sequence>MDKVYLILASGDVFEGTSIGAKGETVGEVVFTTAMTGYLETITDPSYYGQIVVQTFPLIGNVGVIPEDFESSGIRLKGYIVRDLCEYPSNFRCKGSLGDFLKEQGVIGIQGIDTRHLTKIVRERGVMNGIITSSPKLTAAQKKALEEYSIKGAVQETSCKKSYVVPAKGEKKFRVALVDYGSKSNIERELVARGCEITVFPCSRKAEDILKGGFDGIMLTNGPGDPAENVFEIEQVKKLMAGGLPVFGICLGHQLMALAQGAKTVKLKYGHRGGNQPAKEVGADRIYITSQNHGYAVDGDTLPADKGYVSFVNANDGTCEGINYTCCNAFSVQFHPEACAGPLDTQFLFDRFIEKMEEK</sequence>
<proteinExistence type="inferred from homology"/>
<dbReference type="PANTHER" id="PTHR43418">
    <property type="entry name" value="MULTIFUNCTIONAL TRYPTOPHAN BIOSYNTHESIS PROTEIN-RELATED"/>
    <property type="match status" value="1"/>
</dbReference>
<feature type="binding site" evidence="11">
    <location>
        <position position="295"/>
    </location>
    <ligand>
        <name>L-glutamine</name>
        <dbReference type="ChEBI" id="CHEBI:58359"/>
    </ligand>
</feature>
<evidence type="ECO:0000256" key="8">
    <source>
        <dbReference type="ARBA" id="ARBA00022975"/>
    </source>
</evidence>
<evidence type="ECO:0000256" key="11">
    <source>
        <dbReference type="HAMAP-Rule" id="MF_01209"/>
    </source>
</evidence>
<comment type="function">
    <text evidence="11">Small subunit of the glutamine-dependent carbamoyl phosphate synthetase (CPSase). CPSase catalyzes the formation of carbamoyl phosphate from the ammonia moiety of glutamine, carbonate, and phosphate donated by ATP, constituting the first step of 2 biosynthetic pathways, one leading to arginine and/or urea and the other to pyrimidine nucleotides. The small subunit (glutamine amidotransferase) binds and cleaves glutamine to supply the large subunit with the substrate ammonia.</text>
</comment>
<reference evidence="13" key="1">
    <citation type="submission" date="2020-10" db="EMBL/GenBank/DDBJ databases">
        <authorList>
            <person name="Gilroy R."/>
        </authorList>
    </citation>
    <scope>NUCLEOTIDE SEQUENCE</scope>
    <source>
        <strain evidence="13">9366</strain>
    </source>
</reference>
<gene>
    <name evidence="11 13" type="primary">carA</name>
    <name evidence="13" type="ORF">IAB07_04660</name>
</gene>
<evidence type="ECO:0000256" key="1">
    <source>
        <dbReference type="ARBA" id="ARBA00004812"/>
    </source>
</evidence>
<organism evidence="13 14">
    <name type="scientific">Candidatus Caccalectryoclostridium excrementigallinarum</name>
    <dbReference type="NCBI Taxonomy" id="2840710"/>
    <lineage>
        <taxon>Bacteria</taxon>
        <taxon>Bacillati</taxon>
        <taxon>Bacillota</taxon>
        <taxon>Clostridia</taxon>
        <taxon>Christensenellales</taxon>
        <taxon>Christensenellaceae</taxon>
        <taxon>Christensenellaceae incertae sedis</taxon>
        <taxon>Candidatus Caccalectryoclostridium</taxon>
    </lineage>
</organism>
<dbReference type="InterPro" id="IPR006274">
    <property type="entry name" value="CarbamoylP_synth_ssu"/>
</dbReference>
<dbReference type="GO" id="GO:0006207">
    <property type="term" value="P:'de novo' pyrimidine nucleobase biosynthetic process"/>
    <property type="evidence" value="ECO:0007669"/>
    <property type="project" value="InterPro"/>
</dbReference>
<feature type="active site" evidence="11">
    <location>
        <position position="337"/>
    </location>
</feature>
<keyword evidence="11" id="KW-0055">Arginine biosynthesis</keyword>
<evidence type="ECO:0000256" key="7">
    <source>
        <dbReference type="ARBA" id="ARBA00022962"/>
    </source>
</evidence>
<dbReference type="InterPro" id="IPR002474">
    <property type="entry name" value="CarbamoylP_synth_ssu_N"/>
</dbReference>
<feature type="binding site" evidence="11">
    <location>
        <position position="224"/>
    </location>
    <ligand>
        <name>L-glutamine</name>
        <dbReference type="ChEBI" id="CHEBI:58359"/>
    </ligand>
</feature>
<feature type="binding site" evidence="11">
    <location>
        <position position="46"/>
    </location>
    <ligand>
        <name>L-glutamine</name>
        <dbReference type="ChEBI" id="CHEBI:58359"/>
    </ligand>
</feature>
<keyword evidence="11" id="KW-0028">Amino-acid biosynthesis</keyword>
<dbReference type="InterPro" id="IPR017926">
    <property type="entry name" value="GATASE"/>
</dbReference>
<comment type="caution">
    <text evidence="13">The sequence shown here is derived from an EMBL/GenBank/DDBJ whole genome shotgun (WGS) entry which is preliminary data.</text>
</comment>
<dbReference type="Pfam" id="PF00988">
    <property type="entry name" value="CPSase_sm_chain"/>
    <property type="match status" value="1"/>
</dbReference>
<feature type="active site" description="Nucleophile" evidence="11">
    <location>
        <position position="250"/>
    </location>
</feature>
<keyword evidence="4 11" id="KW-0436">Ligase</keyword>
<evidence type="ECO:0000256" key="2">
    <source>
        <dbReference type="ARBA" id="ARBA00005077"/>
    </source>
</evidence>
<evidence type="ECO:0000256" key="3">
    <source>
        <dbReference type="ARBA" id="ARBA00007800"/>
    </source>
</evidence>
<dbReference type="PRINTS" id="PR00097">
    <property type="entry name" value="ANTSNTHASEII"/>
</dbReference>
<evidence type="ECO:0000256" key="4">
    <source>
        <dbReference type="ARBA" id="ARBA00022598"/>
    </source>
</evidence>
<dbReference type="Gene3D" id="3.50.30.20">
    <property type="entry name" value="Carbamoyl-phosphate synthase small subunit, N-terminal domain"/>
    <property type="match status" value="1"/>
</dbReference>
<keyword evidence="5 11" id="KW-0547">Nucleotide-binding</keyword>
<evidence type="ECO:0000256" key="9">
    <source>
        <dbReference type="ARBA" id="ARBA00048816"/>
    </source>
</evidence>
<protein>
    <recommendedName>
        <fullName evidence="11">Carbamoyl phosphate synthase small chain</fullName>
        <ecNumber evidence="11">6.3.5.5</ecNumber>
    </recommendedName>
    <alternativeName>
        <fullName evidence="11">Carbamoyl phosphate synthetase glutamine chain</fullName>
    </alternativeName>
</protein>
<dbReference type="InterPro" id="IPR029062">
    <property type="entry name" value="Class_I_gatase-like"/>
</dbReference>
<dbReference type="GO" id="GO:0004088">
    <property type="term" value="F:carbamoyl-phosphate synthase (glutamine-hydrolyzing) activity"/>
    <property type="evidence" value="ECO:0007669"/>
    <property type="project" value="UniProtKB-UniRule"/>
</dbReference>
<comment type="similarity">
    <text evidence="3 11">Belongs to the CarA family.</text>
</comment>
<keyword evidence="7 11" id="KW-0315">Glutamine amidotransferase</keyword>
<comment type="subunit">
    <text evidence="11">Composed of two chains; the small (or glutamine) chain promotes the hydrolysis of glutamine to ammonia, which is used by the large (or ammonia) chain to synthesize carbamoyl phosphate. Tetramer of heterodimers (alpha,beta)4.</text>
</comment>
<keyword evidence="8 11" id="KW-0665">Pyrimidine biosynthesis</keyword>
<feature type="domain" description="Carbamoyl-phosphate synthase small subunit N-terminal" evidence="12">
    <location>
        <begin position="2"/>
        <end position="132"/>
    </location>
</feature>
<dbReference type="GO" id="GO:0044205">
    <property type="term" value="P:'de novo' UMP biosynthetic process"/>
    <property type="evidence" value="ECO:0007669"/>
    <property type="project" value="UniProtKB-UniRule"/>
</dbReference>
<dbReference type="SUPFAM" id="SSF52317">
    <property type="entry name" value="Class I glutamine amidotransferase-like"/>
    <property type="match status" value="1"/>
</dbReference>
<dbReference type="PRINTS" id="PR00096">
    <property type="entry name" value="GATASE"/>
</dbReference>
<name>A0A9D1SKK3_9FIRM</name>
<evidence type="ECO:0000259" key="12">
    <source>
        <dbReference type="SMART" id="SM01097"/>
    </source>
</evidence>
<dbReference type="InterPro" id="IPR050472">
    <property type="entry name" value="Anth_synth/Amidotransfase"/>
</dbReference>
<dbReference type="InterPro" id="IPR036480">
    <property type="entry name" value="CarbP_synth_ssu_N_sf"/>
</dbReference>
<dbReference type="InterPro" id="IPR035686">
    <property type="entry name" value="CPSase_GATase1"/>
</dbReference>
<dbReference type="GO" id="GO:0005524">
    <property type="term" value="F:ATP binding"/>
    <property type="evidence" value="ECO:0007669"/>
    <property type="project" value="UniProtKB-UniRule"/>
</dbReference>
<feature type="binding site" evidence="11">
    <location>
        <position position="254"/>
    </location>
    <ligand>
        <name>L-glutamine</name>
        <dbReference type="ChEBI" id="CHEBI:58359"/>
    </ligand>
</feature>
<dbReference type="Proteomes" id="UP000824145">
    <property type="component" value="Unassembled WGS sequence"/>
</dbReference>
<comment type="catalytic activity">
    <reaction evidence="10 11">
        <text>L-glutamine + H2O = L-glutamate + NH4(+)</text>
        <dbReference type="Rhea" id="RHEA:15889"/>
        <dbReference type="ChEBI" id="CHEBI:15377"/>
        <dbReference type="ChEBI" id="CHEBI:28938"/>
        <dbReference type="ChEBI" id="CHEBI:29985"/>
        <dbReference type="ChEBI" id="CHEBI:58359"/>
    </reaction>
</comment>
<dbReference type="HAMAP" id="MF_01209">
    <property type="entry name" value="CPSase_S_chain"/>
    <property type="match status" value="1"/>
</dbReference>
<feature type="binding site" evidence="11">
    <location>
        <position position="292"/>
    </location>
    <ligand>
        <name>L-glutamine</name>
        <dbReference type="ChEBI" id="CHEBI:58359"/>
    </ligand>
</feature>
<comment type="catalytic activity">
    <reaction evidence="9 11">
        <text>hydrogencarbonate + L-glutamine + 2 ATP + H2O = carbamoyl phosphate + L-glutamate + 2 ADP + phosphate + 2 H(+)</text>
        <dbReference type="Rhea" id="RHEA:18633"/>
        <dbReference type="ChEBI" id="CHEBI:15377"/>
        <dbReference type="ChEBI" id="CHEBI:15378"/>
        <dbReference type="ChEBI" id="CHEBI:17544"/>
        <dbReference type="ChEBI" id="CHEBI:29985"/>
        <dbReference type="ChEBI" id="CHEBI:30616"/>
        <dbReference type="ChEBI" id="CHEBI:43474"/>
        <dbReference type="ChEBI" id="CHEBI:58228"/>
        <dbReference type="ChEBI" id="CHEBI:58359"/>
        <dbReference type="ChEBI" id="CHEBI:456216"/>
        <dbReference type="EC" id="6.3.5.5"/>
    </reaction>
</comment>
<reference evidence="13" key="2">
    <citation type="journal article" date="2021" name="PeerJ">
        <title>Extensive microbial diversity within the chicken gut microbiome revealed by metagenomics and culture.</title>
        <authorList>
            <person name="Gilroy R."/>
            <person name="Ravi A."/>
            <person name="Getino M."/>
            <person name="Pursley I."/>
            <person name="Horton D.L."/>
            <person name="Alikhan N.F."/>
            <person name="Baker D."/>
            <person name="Gharbi K."/>
            <person name="Hall N."/>
            <person name="Watson M."/>
            <person name="Adriaenssens E.M."/>
            <person name="Foster-Nyarko E."/>
            <person name="Jarju S."/>
            <person name="Secka A."/>
            <person name="Antonio M."/>
            <person name="Oren A."/>
            <person name="Chaudhuri R.R."/>
            <person name="La Ragione R."/>
            <person name="Hildebrand F."/>
            <person name="Pallen M.J."/>
        </authorList>
    </citation>
    <scope>NUCLEOTIDE SEQUENCE</scope>
    <source>
        <strain evidence="13">9366</strain>
    </source>
</reference>
<dbReference type="NCBIfam" id="NF009475">
    <property type="entry name" value="PRK12838.1"/>
    <property type="match status" value="1"/>
</dbReference>
<dbReference type="PRINTS" id="PR00099">
    <property type="entry name" value="CPSGATASE"/>
</dbReference>
<dbReference type="EMBL" id="DVNJ01000024">
    <property type="protein sequence ID" value="HIU63037.1"/>
    <property type="molecule type" value="Genomic_DNA"/>
</dbReference>
<feature type="binding site" evidence="11">
    <location>
        <position position="294"/>
    </location>
    <ligand>
        <name>L-glutamine</name>
        <dbReference type="ChEBI" id="CHEBI:58359"/>
    </ligand>
</feature>
<dbReference type="AlphaFoldDB" id="A0A9D1SKK3"/>